<keyword evidence="7" id="KW-0862">Zinc</keyword>
<dbReference type="PANTHER" id="PTHR22937">
    <property type="entry name" value="E3 UBIQUITIN-PROTEIN LIGASE RNF165"/>
    <property type="match status" value="1"/>
</dbReference>
<dbReference type="EC" id="2.3.2.27" evidence="2"/>
<keyword evidence="4" id="KW-0479">Metal-binding</keyword>
<dbReference type="Gene3D" id="3.30.40.10">
    <property type="entry name" value="Zinc/RING finger domain, C3HC4 (zinc finger)"/>
    <property type="match status" value="1"/>
</dbReference>
<evidence type="ECO:0000256" key="4">
    <source>
        <dbReference type="ARBA" id="ARBA00022723"/>
    </source>
</evidence>
<organism evidence="11 12">
    <name type="scientific">Nepenthes gracilis</name>
    <name type="common">Slender pitcher plant</name>
    <dbReference type="NCBI Taxonomy" id="150966"/>
    <lineage>
        <taxon>Eukaryota</taxon>
        <taxon>Viridiplantae</taxon>
        <taxon>Streptophyta</taxon>
        <taxon>Embryophyta</taxon>
        <taxon>Tracheophyta</taxon>
        <taxon>Spermatophyta</taxon>
        <taxon>Magnoliopsida</taxon>
        <taxon>eudicotyledons</taxon>
        <taxon>Gunneridae</taxon>
        <taxon>Pentapetalae</taxon>
        <taxon>Caryophyllales</taxon>
        <taxon>Nepenthaceae</taxon>
        <taxon>Nepenthes</taxon>
    </lineage>
</organism>
<dbReference type="SUPFAM" id="SSF57850">
    <property type="entry name" value="RING/U-box"/>
    <property type="match status" value="1"/>
</dbReference>
<dbReference type="FunFam" id="3.30.40.10:FF:000504">
    <property type="entry name" value="E3 ubiquitin-protein ligase arkadia"/>
    <property type="match status" value="1"/>
</dbReference>
<keyword evidence="12" id="KW-1185">Reference proteome</keyword>
<evidence type="ECO:0000256" key="5">
    <source>
        <dbReference type="ARBA" id="ARBA00022771"/>
    </source>
</evidence>
<feature type="compositionally biased region" description="Low complexity" evidence="9">
    <location>
        <begin position="151"/>
        <end position="161"/>
    </location>
</feature>
<feature type="region of interest" description="Disordered" evidence="9">
    <location>
        <begin position="215"/>
        <end position="286"/>
    </location>
</feature>
<feature type="compositionally biased region" description="Basic and acidic residues" evidence="9">
    <location>
        <begin position="138"/>
        <end position="150"/>
    </location>
</feature>
<evidence type="ECO:0000259" key="10">
    <source>
        <dbReference type="PROSITE" id="PS50089"/>
    </source>
</evidence>
<feature type="domain" description="RING-type" evidence="10">
    <location>
        <begin position="496"/>
        <end position="537"/>
    </location>
</feature>
<reference evidence="11" key="1">
    <citation type="submission" date="2023-05" db="EMBL/GenBank/DDBJ databases">
        <title>Nepenthes gracilis genome sequencing.</title>
        <authorList>
            <person name="Fukushima K."/>
        </authorList>
    </citation>
    <scope>NUCLEOTIDE SEQUENCE</scope>
    <source>
        <strain evidence="11">SING2019-196</strain>
    </source>
</reference>
<dbReference type="GO" id="GO:0061630">
    <property type="term" value="F:ubiquitin protein ligase activity"/>
    <property type="evidence" value="ECO:0007669"/>
    <property type="project" value="UniProtKB-EC"/>
</dbReference>
<feature type="compositionally biased region" description="Low complexity" evidence="9">
    <location>
        <begin position="348"/>
        <end position="361"/>
    </location>
</feature>
<dbReference type="InterPro" id="IPR045191">
    <property type="entry name" value="MBR1/2-like"/>
</dbReference>
<evidence type="ECO:0000256" key="6">
    <source>
        <dbReference type="ARBA" id="ARBA00022786"/>
    </source>
</evidence>
<dbReference type="AlphaFoldDB" id="A0AAD3SKB1"/>
<name>A0AAD3SKB1_NEPGR</name>
<accession>A0AAD3SKB1</accession>
<evidence type="ECO:0000313" key="12">
    <source>
        <dbReference type="Proteomes" id="UP001279734"/>
    </source>
</evidence>
<comment type="caution">
    <text evidence="11">The sequence shown here is derived from an EMBL/GenBank/DDBJ whole genome shotgun (WGS) entry which is preliminary data.</text>
</comment>
<sequence length="549" mass="61102">MKDYVSWEDKRRDMDEYPSRRTGGSIFVTRKGSSVVLRDSTDNKDRNAQICSRIGCSSKLNSPNGSGKDKSSRHSFGPSATGKEIIGSSSRTFSDVNSPRKSCSDSHRELSSQLETDSDTSSLLDESEVLEPVLKLHEKTQSRLDPKLAKEAASSSSLSHSRLGKKSSQRFGVSNQGNTPLGSFMSEHTNHKARNGASSSRYNIRNLRCNAISDVVPTGCSSSESSFSRKRDMGRQRTGEADSSLSARGKKISGPLLNDERSNNPNHGISISDSRRDRNLTPGRDNDVISVRTRWSARARLYEQENRNRLTFTESPIMTPLLPQPHMPFDASAQSSYNHFTVPVSSNCLNSSSRPGSSSENFQSNRPVSPHQVGIAHSFMNGDSSRLYNLSSIAEVLLALERIEQDEELTYEQLLVMETNLFLGGLAFHDQHRDMRLDIDDMSYEELLALEERMGIVSTALTEEELEKCLKRSIYQAATAEAGAMDFREDNDGIKCSICQEEYSAGEEVGRLGCDHRFHVDCIHQWLRWKNWCPICKATVAPLPSIPPS</sequence>
<dbReference type="InterPro" id="IPR013083">
    <property type="entry name" value="Znf_RING/FYVE/PHD"/>
</dbReference>
<proteinExistence type="predicted"/>
<feature type="compositionally biased region" description="Polar residues" evidence="9">
    <location>
        <begin position="263"/>
        <end position="272"/>
    </location>
</feature>
<feature type="compositionally biased region" description="Basic and acidic residues" evidence="9">
    <location>
        <begin position="227"/>
        <end position="240"/>
    </location>
</feature>
<feature type="compositionally biased region" description="Basic and acidic residues" evidence="9">
    <location>
        <begin position="1"/>
        <end position="19"/>
    </location>
</feature>
<feature type="region of interest" description="Disordered" evidence="9">
    <location>
        <begin position="1"/>
        <end position="25"/>
    </location>
</feature>
<dbReference type="Pfam" id="PF13639">
    <property type="entry name" value="zf-RING_2"/>
    <property type="match status" value="1"/>
</dbReference>
<evidence type="ECO:0000313" key="11">
    <source>
        <dbReference type="EMBL" id="GMH12400.1"/>
    </source>
</evidence>
<keyword evidence="6" id="KW-0833">Ubl conjugation pathway</keyword>
<dbReference type="GO" id="GO:0008270">
    <property type="term" value="F:zinc ion binding"/>
    <property type="evidence" value="ECO:0007669"/>
    <property type="project" value="UniProtKB-KW"/>
</dbReference>
<protein>
    <recommendedName>
        <fullName evidence="2">RING-type E3 ubiquitin transferase</fullName>
        <ecNumber evidence="2">2.3.2.27</ecNumber>
    </recommendedName>
</protein>
<evidence type="ECO:0000256" key="3">
    <source>
        <dbReference type="ARBA" id="ARBA00022679"/>
    </source>
</evidence>
<dbReference type="PANTHER" id="PTHR22937:SF136">
    <property type="entry name" value="RING-TYPE E3 UBIQUITIN TRANSFERASE"/>
    <property type="match status" value="1"/>
</dbReference>
<feature type="region of interest" description="Disordered" evidence="9">
    <location>
        <begin position="55"/>
        <end position="125"/>
    </location>
</feature>
<gene>
    <name evidence="11" type="ORF">Nepgr_014241</name>
</gene>
<dbReference type="SMART" id="SM00184">
    <property type="entry name" value="RING"/>
    <property type="match status" value="1"/>
</dbReference>
<dbReference type="PROSITE" id="PS50089">
    <property type="entry name" value="ZF_RING_2"/>
    <property type="match status" value="1"/>
</dbReference>
<feature type="compositionally biased region" description="Low complexity" evidence="9">
    <location>
        <begin position="111"/>
        <end position="124"/>
    </location>
</feature>
<feature type="compositionally biased region" description="Polar residues" evidence="9">
    <location>
        <begin position="169"/>
        <end position="181"/>
    </location>
</feature>
<feature type="compositionally biased region" description="Polar residues" evidence="9">
    <location>
        <begin position="87"/>
        <end position="101"/>
    </location>
</feature>
<keyword evidence="5 8" id="KW-0863">Zinc-finger</keyword>
<evidence type="ECO:0000256" key="2">
    <source>
        <dbReference type="ARBA" id="ARBA00012483"/>
    </source>
</evidence>
<dbReference type="Proteomes" id="UP001279734">
    <property type="component" value="Unassembled WGS sequence"/>
</dbReference>
<evidence type="ECO:0000256" key="8">
    <source>
        <dbReference type="PROSITE-ProRule" id="PRU00175"/>
    </source>
</evidence>
<feature type="region of interest" description="Disordered" evidence="9">
    <location>
        <begin position="348"/>
        <end position="368"/>
    </location>
</feature>
<evidence type="ECO:0000256" key="1">
    <source>
        <dbReference type="ARBA" id="ARBA00000900"/>
    </source>
</evidence>
<dbReference type="InterPro" id="IPR001841">
    <property type="entry name" value="Znf_RING"/>
</dbReference>
<keyword evidence="3" id="KW-0808">Transferase</keyword>
<comment type="catalytic activity">
    <reaction evidence="1">
        <text>S-ubiquitinyl-[E2 ubiquitin-conjugating enzyme]-L-cysteine + [acceptor protein]-L-lysine = [E2 ubiquitin-conjugating enzyme]-L-cysteine + N(6)-ubiquitinyl-[acceptor protein]-L-lysine.</text>
        <dbReference type="EC" id="2.3.2.27"/>
    </reaction>
</comment>
<dbReference type="EMBL" id="BSYO01000012">
    <property type="protein sequence ID" value="GMH12400.1"/>
    <property type="molecule type" value="Genomic_DNA"/>
</dbReference>
<evidence type="ECO:0000256" key="7">
    <source>
        <dbReference type="ARBA" id="ARBA00022833"/>
    </source>
</evidence>
<feature type="compositionally biased region" description="Basic and acidic residues" evidence="9">
    <location>
        <begin position="273"/>
        <end position="286"/>
    </location>
</feature>
<evidence type="ECO:0000256" key="9">
    <source>
        <dbReference type="SAM" id="MobiDB-lite"/>
    </source>
</evidence>
<feature type="region of interest" description="Disordered" evidence="9">
    <location>
        <begin position="138"/>
        <end position="199"/>
    </location>
</feature>